<dbReference type="EMBL" id="GGEC01080069">
    <property type="protein sequence ID" value="MBX60553.1"/>
    <property type="molecule type" value="Transcribed_RNA"/>
</dbReference>
<sequence length="61" mass="7002">MAPCTPSFNRNRCQCHINAIENFSGYDEILGTEQSVMFLQVRDASSSQIFFMLLFVCVFFP</sequence>
<dbReference type="AlphaFoldDB" id="A0A2P2Q0S6"/>
<name>A0A2P2Q0S6_RHIMU</name>
<evidence type="ECO:0000313" key="1">
    <source>
        <dbReference type="EMBL" id="MBX60553.1"/>
    </source>
</evidence>
<organism evidence="1">
    <name type="scientific">Rhizophora mucronata</name>
    <name type="common">Asiatic mangrove</name>
    <dbReference type="NCBI Taxonomy" id="61149"/>
    <lineage>
        <taxon>Eukaryota</taxon>
        <taxon>Viridiplantae</taxon>
        <taxon>Streptophyta</taxon>
        <taxon>Embryophyta</taxon>
        <taxon>Tracheophyta</taxon>
        <taxon>Spermatophyta</taxon>
        <taxon>Magnoliopsida</taxon>
        <taxon>eudicotyledons</taxon>
        <taxon>Gunneridae</taxon>
        <taxon>Pentapetalae</taxon>
        <taxon>rosids</taxon>
        <taxon>fabids</taxon>
        <taxon>Malpighiales</taxon>
        <taxon>Rhizophoraceae</taxon>
        <taxon>Rhizophora</taxon>
    </lineage>
</organism>
<accession>A0A2P2Q0S6</accession>
<reference evidence="1" key="1">
    <citation type="submission" date="2018-02" db="EMBL/GenBank/DDBJ databases">
        <title>Rhizophora mucronata_Transcriptome.</title>
        <authorList>
            <person name="Meera S.P."/>
            <person name="Sreeshan A."/>
            <person name="Augustine A."/>
        </authorList>
    </citation>
    <scope>NUCLEOTIDE SEQUENCE</scope>
    <source>
        <tissue evidence="1">Leaf</tissue>
    </source>
</reference>
<proteinExistence type="predicted"/>
<protein>
    <submittedName>
        <fullName evidence="1">Uncharacterized protein</fullName>
    </submittedName>
</protein>